<sequence>IQTYHSLNFFFPSVSIPSLSIFFSWALRNILIILKLGRIWASKMHSFMSPPISLGISLGGASRKPFST</sequence>
<evidence type="ECO:0000313" key="3">
    <source>
        <dbReference type="Proteomes" id="UP001432322"/>
    </source>
</evidence>
<dbReference type="Proteomes" id="UP001432322">
    <property type="component" value="Unassembled WGS sequence"/>
</dbReference>
<keyword evidence="1" id="KW-0812">Transmembrane</keyword>
<feature type="transmembrane region" description="Helical" evidence="1">
    <location>
        <begin position="14"/>
        <end position="34"/>
    </location>
</feature>
<proteinExistence type="predicted"/>
<evidence type="ECO:0000313" key="2">
    <source>
        <dbReference type="EMBL" id="GMT31091.1"/>
    </source>
</evidence>
<accession>A0AAV5WGP8</accession>
<name>A0AAV5WGP8_9BILA</name>
<organism evidence="2 3">
    <name type="scientific">Pristionchus fissidentatus</name>
    <dbReference type="NCBI Taxonomy" id="1538716"/>
    <lineage>
        <taxon>Eukaryota</taxon>
        <taxon>Metazoa</taxon>
        <taxon>Ecdysozoa</taxon>
        <taxon>Nematoda</taxon>
        <taxon>Chromadorea</taxon>
        <taxon>Rhabditida</taxon>
        <taxon>Rhabditina</taxon>
        <taxon>Diplogasteromorpha</taxon>
        <taxon>Diplogasteroidea</taxon>
        <taxon>Neodiplogasteridae</taxon>
        <taxon>Pristionchus</taxon>
    </lineage>
</organism>
<evidence type="ECO:0000256" key="1">
    <source>
        <dbReference type="SAM" id="Phobius"/>
    </source>
</evidence>
<feature type="non-terminal residue" evidence="2">
    <location>
        <position position="68"/>
    </location>
</feature>
<gene>
    <name evidence="2" type="ORF">PFISCL1PPCAC_22388</name>
</gene>
<keyword evidence="1" id="KW-1133">Transmembrane helix</keyword>
<keyword evidence="1" id="KW-0472">Membrane</keyword>
<protein>
    <submittedName>
        <fullName evidence="2">Uncharacterized protein</fullName>
    </submittedName>
</protein>
<dbReference type="AlphaFoldDB" id="A0AAV5WGP8"/>
<keyword evidence="3" id="KW-1185">Reference proteome</keyword>
<comment type="caution">
    <text evidence="2">The sequence shown here is derived from an EMBL/GenBank/DDBJ whole genome shotgun (WGS) entry which is preliminary data.</text>
</comment>
<reference evidence="2" key="1">
    <citation type="submission" date="2023-10" db="EMBL/GenBank/DDBJ databases">
        <title>Genome assembly of Pristionchus species.</title>
        <authorList>
            <person name="Yoshida K."/>
            <person name="Sommer R.J."/>
        </authorList>
    </citation>
    <scope>NUCLEOTIDE SEQUENCE</scope>
    <source>
        <strain evidence="2">RS5133</strain>
    </source>
</reference>
<feature type="non-terminal residue" evidence="2">
    <location>
        <position position="1"/>
    </location>
</feature>
<dbReference type="EMBL" id="BTSY01000005">
    <property type="protein sequence ID" value="GMT31091.1"/>
    <property type="molecule type" value="Genomic_DNA"/>
</dbReference>